<keyword evidence="6 7" id="KW-0472">Membrane</keyword>
<protein>
    <submittedName>
        <fullName evidence="8">Uncharacterized membrane protein YphA, DoxX/SURF4 family</fullName>
    </submittedName>
</protein>
<dbReference type="OrthoDB" id="680764at2"/>
<dbReference type="Proteomes" id="UP000198393">
    <property type="component" value="Unassembled WGS sequence"/>
</dbReference>
<dbReference type="PANTHER" id="PTHR33452:SF1">
    <property type="entry name" value="INNER MEMBRANE PROTEIN YPHA-RELATED"/>
    <property type="match status" value="1"/>
</dbReference>
<keyword evidence="5 7" id="KW-1133">Transmembrane helix</keyword>
<dbReference type="AlphaFoldDB" id="A0A239K6V8"/>
<dbReference type="PANTHER" id="PTHR33452">
    <property type="entry name" value="OXIDOREDUCTASE CATD-RELATED"/>
    <property type="match status" value="1"/>
</dbReference>
<name>A0A239K6V8_EKHLU</name>
<sequence>MGIVQKLESINPPILVDFLRIALGGFITYKGIVFASNFDSFTANIQSVGWVFVAAHLAHAIIFIHMAGGIILMCGALTRWMCLLNIPILAGAVIFNYKQMLTAENYMEFPVAAITLGLLIVVGIAGSGKFSLDYIRDQRIKMKST</sequence>
<comment type="similarity">
    <text evidence="2">Belongs to the DoxX family.</text>
</comment>
<reference evidence="8 9" key="1">
    <citation type="submission" date="2017-06" db="EMBL/GenBank/DDBJ databases">
        <authorList>
            <person name="Kim H.J."/>
            <person name="Triplett B.A."/>
        </authorList>
    </citation>
    <scope>NUCLEOTIDE SEQUENCE [LARGE SCALE GENOMIC DNA]</scope>
    <source>
        <strain evidence="8 9">DSM 19307</strain>
    </source>
</reference>
<keyword evidence="3" id="KW-1003">Cell membrane</keyword>
<organism evidence="8 9">
    <name type="scientific">Ekhidna lutea</name>
    <dbReference type="NCBI Taxonomy" id="447679"/>
    <lineage>
        <taxon>Bacteria</taxon>
        <taxon>Pseudomonadati</taxon>
        <taxon>Bacteroidota</taxon>
        <taxon>Cytophagia</taxon>
        <taxon>Cytophagales</taxon>
        <taxon>Reichenbachiellaceae</taxon>
        <taxon>Ekhidna</taxon>
    </lineage>
</organism>
<comment type="subcellular location">
    <subcellularLocation>
        <location evidence="1">Cell membrane</location>
        <topology evidence="1">Multi-pass membrane protein</topology>
    </subcellularLocation>
</comment>
<keyword evidence="9" id="KW-1185">Reference proteome</keyword>
<dbReference type="InterPro" id="IPR051907">
    <property type="entry name" value="DoxX-like_oxidoreductase"/>
</dbReference>
<keyword evidence="4 7" id="KW-0812">Transmembrane</keyword>
<evidence type="ECO:0000256" key="6">
    <source>
        <dbReference type="ARBA" id="ARBA00023136"/>
    </source>
</evidence>
<dbReference type="InterPro" id="IPR032808">
    <property type="entry name" value="DoxX"/>
</dbReference>
<evidence type="ECO:0000256" key="4">
    <source>
        <dbReference type="ARBA" id="ARBA00022692"/>
    </source>
</evidence>
<evidence type="ECO:0000256" key="7">
    <source>
        <dbReference type="SAM" id="Phobius"/>
    </source>
</evidence>
<dbReference type="EMBL" id="FZPD01000004">
    <property type="protein sequence ID" value="SNT13363.1"/>
    <property type="molecule type" value="Genomic_DNA"/>
</dbReference>
<evidence type="ECO:0000313" key="9">
    <source>
        <dbReference type="Proteomes" id="UP000198393"/>
    </source>
</evidence>
<dbReference type="GO" id="GO:0005886">
    <property type="term" value="C:plasma membrane"/>
    <property type="evidence" value="ECO:0007669"/>
    <property type="project" value="UniProtKB-SubCell"/>
</dbReference>
<evidence type="ECO:0000313" key="8">
    <source>
        <dbReference type="EMBL" id="SNT13363.1"/>
    </source>
</evidence>
<evidence type="ECO:0000256" key="3">
    <source>
        <dbReference type="ARBA" id="ARBA00022475"/>
    </source>
</evidence>
<proteinExistence type="inferred from homology"/>
<dbReference type="Pfam" id="PF07681">
    <property type="entry name" value="DoxX"/>
    <property type="match status" value="1"/>
</dbReference>
<evidence type="ECO:0000256" key="2">
    <source>
        <dbReference type="ARBA" id="ARBA00006679"/>
    </source>
</evidence>
<feature type="transmembrane region" description="Helical" evidence="7">
    <location>
        <begin position="21"/>
        <end position="38"/>
    </location>
</feature>
<evidence type="ECO:0000256" key="5">
    <source>
        <dbReference type="ARBA" id="ARBA00022989"/>
    </source>
</evidence>
<gene>
    <name evidence="8" type="ORF">SAMN05421640_2435</name>
</gene>
<evidence type="ECO:0000256" key="1">
    <source>
        <dbReference type="ARBA" id="ARBA00004651"/>
    </source>
</evidence>
<feature type="transmembrane region" description="Helical" evidence="7">
    <location>
        <begin position="50"/>
        <end position="73"/>
    </location>
</feature>
<feature type="transmembrane region" description="Helical" evidence="7">
    <location>
        <begin position="109"/>
        <end position="132"/>
    </location>
</feature>
<dbReference type="RefSeq" id="WP_089357147.1">
    <property type="nucleotide sequence ID" value="NZ_FZPD01000004.1"/>
</dbReference>
<feature type="transmembrane region" description="Helical" evidence="7">
    <location>
        <begin position="80"/>
        <end position="97"/>
    </location>
</feature>
<accession>A0A239K6V8</accession>